<evidence type="ECO:0000313" key="3">
    <source>
        <dbReference type="Proteomes" id="UP000188559"/>
    </source>
</evidence>
<dbReference type="InterPro" id="IPR010546">
    <property type="entry name" value="DUF1120"/>
</dbReference>
<sequence length="207" mass="21574">MDRRTCATLALLLAACAPATFAASNTDLSVKGTITPSSCTPSLSNDGVVDHGKLTGRDLDIDLPTRLQPGEMLLQVHCEGATHFTLTTVDNRSGTSAINPVFHGLGKVNDDQMLGSVALGLFEPVADTAPVQTIMSRDGGASWGPSSYLGHAALTAFSAAGAPYTPIAITELSARLRAFTIIAPASGLTLLDELPIDGHATLQLKYW</sequence>
<protein>
    <recommendedName>
        <fullName evidence="4">DUF1120 domain-containing protein</fullName>
    </recommendedName>
</protein>
<dbReference type="RefSeq" id="WP_071494050.1">
    <property type="nucleotide sequence ID" value="NZ_LT629702.1"/>
</dbReference>
<keyword evidence="1" id="KW-0732">Signal</keyword>
<name>A0A1V2J9B5_PSEAZ</name>
<evidence type="ECO:0000256" key="1">
    <source>
        <dbReference type="SAM" id="SignalP"/>
    </source>
</evidence>
<dbReference type="EMBL" id="MNPV01000008">
    <property type="protein sequence ID" value="ONH41376.1"/>
    <property type="molecule type" value="Genomic_DNA"/>
</dbReference>
<dbReference type="Proteomes" id="UP000188559">
    <property type="component" value="Unassembled WGS sequence"/>
</dbReference>
<reference evidence="2 3" key="1">
    <citation type="submission" date="2016-10" db="EMBL/GenBank/DDBJ databases">
        <title>Pseudomonas lactis sp. nov. and Pseudomonas paralactis sp. nov., isolated from bovine raw milk.</title>
        <authorList>
            <person name="Von Neubeck M."/>
            <person name="Huptas C."/>
            <person name="Glueck C."/>
            <person name="Krewinkel M."/>
            <person name="Stoeckel M."/>
            <person name="Stressler T."/>
            <person name="Fischer L."/>
            <person name="Hinrichs J."/>
            <person name="Scherer S."/>
            <person name="Wenning M."/>
        </authorList>
    </citation>
    <scope>NUCLEOTIDE SEQUENCE [LARGE SCALE GENOMIC DNA]</scope>
    <source>
        <strain evidence="2 3">DSM 18862</strain>
    </source>
</reference>
<proteinExistence type="predicted"/>
<dbReference type="AlphaFoldDB" id="A0A1V2J9B5"/>
<evidence type="ECO:0000313" key="2">
    <source>
        <dbReference type="EMBL" id="ONH41376.1"/>
    </source>
</evidence>
<feature type="chain" id="PRO_5010726695" description="DUF1120 domain-containing protein" evidence="1">
    <location>
        <begin position="23"/>
        <end position="207"/>
    </location>
</feature>
<gene>
    <name evidence="2" type="ORF">BLL37_24775</name>
</gene>
<keyword evidence="3" id="KW-1185">Reference proteome</keyword>
<dbReference type="PROSITE" id="PS51257">
    <property type="entry name" value="PROKAR_LIPOPROTEIN"/>
    <property type="match status" value="1"/>
</dbReference>
<evidence type="ECO:0008006" key="4">
    <source>
        <dbReference type="Google" id="ProtNLM"/>
    </source>
</evidence>
<accession>A0A1V2J9B5</accession>
<organism evidence="2 3">
    <name type="scientific">Pseudomonas azotoformans</name>
    <dbReference type="NCBI Taxonomy" id="47878"/>
    <lineage>
        <taxon>Bacteria</taxon>
        <taxon>Pseudomonadati</taxon>
        <taxon>Pseudomonadota</taxon>
        <taxon>Gammaproteobacteria</taxon>
        <taxon>Pseudomonadales</taxon>
        <taxon>Pseudomonadaceae</taxon>
        <taxon>Pseudomonas</taxon>
    </lineage>
</organism>
<comment type="caution">
    <text evidence="2">The sequence shown here is derived from an EMBL/GenBank/DDBJ whole genome shotgun (WGS) entry which is preliminary data.</text>
</comment>
<dbReference type="Pfam" id="PF06551">
    <property type="entry name" value="DUF1120"/>
    <property type="match status" value="1"/>
</dbReference>
<dbReference type="GeneID" id="57377870"/>
<dbReference type="OrthoDB" id="6602106at2"/>
<feature type="signal peptide" evidence="1">
    <location>
        <begin position="1"/>
        <end position="22"/>
    </location>
</feature>